<evidence type="ECO:0000256" key="1">
    <source>
        <dbReference type="ARBA" id="ARBA00001970"/>
    </source>
</evidence>
<dbReference type="Gene3D" id="1.10.489.10">
    <property type="entry name" value="Chloroperoxidase-like"/>
    <property type="match status" value="1"/>
</dbReference>
<feature type="region of interest" description="Disordered" evidence="8">
    <location>
        <begin position="24"/>
        <end position="56"/>
    </location>
</feature>
<evidence type="ECO:0000256" key="8">
    <source>
        <dbReference type="SAM" id="MobiDB-lite"/>
    </source>
</evidence>
<dbReference type="PROSITE" id="PS51405">
    <property type="entry name" value="HEME_HALOPEROXIDASE"/>
    <property type="match status" value="1"/>
</dbReference>
<dbReference type="SUPFAM" id="SSF47571">
    <property type="entry name" value="Cloroperoxidase"/>
    <property type="match status" value="1"/>
</dbReference>
<evidence type="ECO:0000313" key="12">
    <source>
        <dbReference type="Proteomes" id="UP001310594"/>
    </source>
</evidence>
<evidence type="ECO:0000256" key="2">
    <source>
        <dbReference type="ARBA" id="ARBA00022559"/>
    </source>
</evidence>
<dbReference type="PANTHER" id="PTHR33577">
    <property type="entry name" value="STERIGMATOCYSTIN BIOSYNTHESIS PEROXIDASE STCC-RELATED"/>
    <property type="match status" value="1"/>
</dbReference>
<evidence type="ECO:0000259" key="10">
    <source>
        <dbReference type="PROSITE" id="PS51405"/>
    </source>
</evidence>
<keyword evidence="9" id="KW-0732">Signal</keyword>
<evidence type="ECO:0000256" key="4">
    <source>
        <dbReference type="ARBA" id="ARBA00022723"/>
    </source>
</evidence>
<dbReference type="Pfam" id="PF01328">
    <property type="entry name" value="Peroxidase_2"/>
    <property type="match status" value="1"/>
</dbReference>
<evidence type="ECO:0000256" key="6">
    <source>
        <dbReference type="ARBA" id="ARBA00023004"/>
    </source>
</evidence>
<reference evidence="11" key="1">
    <citation type="submission" date="2023-08" db="EMBL/GenBank/DDBJ databases">
        <title>Black Yeasts Isolated from many extreme environments.</title>
        <authorList>
            <person name="Coleine C."/>
            <person name="Stajich J.E."/>
            <person name="Selbmann L."/>
        </authorList>
    </citation>
    <scope>NUCLEOTIDE SEQUENCE</scope>
    <source>
        <strain evidence="11">CCFEE 5810</strain>
    </source>
</reference>
<proteinExistence type="inferred from homology"/>
<dbReference type="GO" id="GO:0004601">
    <property type="term" value="F:peroxidase activity"/>
    <property type="evidence" value="ECO:0007669"/>
    <property type="project" value="UniProtKB-KW"/>
</dbReference>
<evidence type="ECO:0000256" key="7">
    <source>
        <dbReference type="ARBA" id="ARBA00025795"/>
    </source>
</evidence>
<dbReference type="InterPro" id="IPR000028">
    <property type="entry name" value="Chloroperoxidase"/>
</dbReference>
<evidence type="ECO:0000256" key="3">
    <source>
        <dbReference type="ARBA" id="ARBA00022617"/>
    </source>
</evidence>
<keyword evidence="2" id="KW-0575">Peroxidase</keyword>
<feature type="chain" id="PRO_5042984637" description="Heme haloperoxidase family profile domain-containing protein" evidence="9">
    <location>
        <begin position="20"/>
        <end position="272"/>
    </location>
</feature>
<name>A0AAN7WJ18_9PEZI</name>
<feature type="domain" description="Heme haloperoxidase family profile" evidence="10">
    <location>
        <begin position="46"/>
        <end position="270"/>
    </location>
</feature>
<organism evidence="11 12">
    <name type="scientific">Elasticomyces elasticus</name>
    <dbReference type="NCBI Taxonomy" id="574655"/>
    <lineage>
        <taxon>Eukaryota</taxon>
        <taxon>Fungi</taxon>
        <taxon>Dikarya</taxon>
        <taxon>Ascomycota</taxon>
        <taxon>Pezizomycotina</taxon>
        <taxon>Dothideomycetes</taxon>
        <taxon>Dothideomycetidae</taxon>
        <taxon>Mycosphaerellales</taxon>
        <taxon>Teratosphaeriaceae</taxon>
        <taxon>Elasticomyces</taxon>
    </lineage>
</organism>
<keyword evidence="3" id="KW-0349">Heme</keyword>
<dbReference type="Proteomes" id="UP001310594">
    <property type="component" value="Unassembled WGS sequence"/>
</dbReference>
<protein>
    <recommendedName>
        <fullName evidence="10">Heme haloperoxidase family profile domain-containing protein</fullName>
    </recommendedName>
</protein>
<dbReference type="InterPro" id="IPR036851">
    <property type="entry name" value="Chloroperoxidase-like_sf"/>
</dbReference>
<evidence type="ECO:0000256" key="5">
    <source>
        <dbReference type="ARBA" id="ARBA00023002"/>
    </source>
</evidence>
<comment type="caution">
    <text evidence="11">The sequence shown here is derived from an EMBL/GenBank/DDBJ whole genome shotgun (WGS) entry which is preliminary data.</text>
</comment>
<feature type="signal peptide" evidence="9">
    <location>
        <begin position="1"/>
        <end position="19"/>
    </location>
</feature>
<evidence type="ECO:0000313" key="11">
    <source>
        <dbReference type="EMBL" id="KAK5706551.1"/>
    </source>
</evidence>
<dbReference type="AlphaFoldDB" id="A0AAN7WJ18"/>
<sequence>MVRNFQICAVFCYVAGAFALSPPGGSHGGQHQPPAPPGQNHGGEPQGHEWQPAGPFDSRSPCPGLNALANHGWLPRSGRDISYEDIQYAAANAYNFAPDTYHPAFLIANETFKLSTTGSSLTINLRDLTKHDAIEADGSQSRNDIYFGDNLHYDATVFSKVAADLKLDDYSDNENHVTVQSAAKALAARQVEAKRVNPTFNASATQIQGSFGTTALYLAALWDFDAKAAPKAWVKAFFEEERIAYREGYTAPQVKTLDWVGEMNIAVINATV</sequence>
<evidence type="ECO:0000256" key="9">
    <source>
        <dbReference type="SAM" id="SignalP"/>
    </source>
</evidence>
<comment type="cofactor">
    <cofactor evidence="1">
        <name>heme b</name>
        <dbReference type="ChEBI" id="CHEBI:60344"/>
    </cofactor>
</comment>
<accession>A0AAN7WJ18</accession>
<dbReference type="GO" id="GO:0046872">
    <property type="term" value="F:metal ion binding"/>
    <property type="evidence" value="ECO:0007669"/>
    <property type="project" value="UniProtKB-KW"/>
</dbReference>
<keyword evidence="6" id="KW-0408">Iron</keyword>
<comment type="similarity">
    <text evidence="7">Belongs to the chloroperoxidase family.</text>
</comment>
<dbReference type="PANTHER" id="PTHR33577:SF9">
    <property type="entry name" value="PEROXIDASE STCC"/>
    <property type="match status" value="1"/>
</dbReference>
<keyword evidence="5" id="KW-0560">Oxidoreductase</keyword>
<dbReference type="EMBL" id="JAVRQU010000002">
    <property type="protein sequence ID" value="KAK5706551.1"/>
    <property type="molecule type" value="Genomic_DNA"/>
</dbReference>
<gene>
    <name evidence="11" type="ORF">LTR97_001541</name>
</gene>
<keyword evidence="4" id="KW-0479">Metal-binding</keyword>